<dbReference type="NCBIfam" id="TIGR01385">
    <property type="entry name" value="TFSII"/>
    <property type="match status" value="1"/>
</dbReference>
<evidence type="ECO:0000256" key="12">
    <source>
        <dbReference type="PROSITE-ProRule" id="PRU00472"/>
    </source>
</evidence>
<dbReference type="SUPFAM" id="SSF47676">
    <property type="entry name" value="Conserved domain common to transcription factors TFIIS, elongin A, CRSP70"/>
    <property type="match status" value="1"/>
</dbReference>
<evidence type="ECO:0000256" key="7">
    <source>
        <dbReference type="ARBA" id="ARBA00023015"/>
    </source>
</evidence>
<evidence type="ECO:0000256" key="5">
    <source>
        <dbReference type="ARBA" id="ARBA00022771"/>
    </source>
</evidence>
<dbReference type="InterPro" id="IPR035100">
    <property type="entry name" value="TF_IIS-typ"/>
</dbReference>
<keyword evidence="8 14" id="KW-0238">DNA-binding</keyword>
<evidence type="ECO:0000313" key="20">
    <source>
        <dbReference type="Proteomes" id="UP000050794"/>
    </source>
</evidence>
<dbReference type="Gene3D" id="1.20.930.10">
    <property type="entry name" value="Conserved domain common to transcription factors TFIIS, elongin A, CRSP70"/>
    <property type="match status" value="1"/>
</dbReference>
<keyword evidence="10 13" id="KW-0539">Nucleus</keyword>
<comment type="function">
    <text evidence="11">Necessary for efficient RNA polymerase II transcription elongation past template-encoded arresting sites. The arresting sites in DNA have the property of trapping a certain fraction of elongating RNA polymerases that pass through, resulting in locked ternary complexes. Cleavage of the nascent transcript by S-II allows the resumption of elongation from the new 3'-terminus.</text>
</comment>
<dbReference type="WBParaSite" id="TCNE_0000050801-mRNA-1">
    <property type="protein sequence ID" value="TCNE_0000050801-mRNA-1"/>
    <property type="gene ID" value="TCNE_0000050801"/>
</dbReference>
<evidence type="ECO:0000256" key="4">
    <source>
        <dbReference type="ARBA" id="ARBA00022723"/>
    </source>
</evidence>
<evidence type="ECO:0000259" key="17">
    <source>
        <dbReference type="PROSITE" id="PS51319"/>
    </source>
</evidence>
<feature type="domain" description="TFIIS central" evidence="18">
    <location>
        <begin position="151"/>
        <end position="276"/>
    </location>
</feature>
<dbReference type="FunFam" id="1.20.930.10:FF:000002">
    <property type="entry name" value="Transcription elongation factor A (SII), 1"/>
    <property type="match status" value="1"/>
</dbReference>
<dbReference type="Pfam" id="PF01096">
    <property type="entry name" value="Zn_ribbon_TFIIS"/>
    <property type="match status" value="1"/>
</dbReference>
<evidence type="ECO:0000259" key="16">
    <source>
        <dbReference type="PROSITE" id="PS51133"/>
    </source>
</evidence>
<feature type="region of interest" description="Disordered" evidence="15">
    <location>
        <begin position="84"/>
        <end position="142"/>
    </location>
</feature>
<reference evidence="19 20" key="2">
    <citation type="submission" date="2018-11" db="EMBL/GenBank/DDBJ databases">
        <authorList>
            <consortium name="Pathogen Informatics"/>
        </authorList>
    </citation>
    <scope>NUCLEOTIDE SEQUENCE [LARGE SCALE GENOMIC DNA]</scope>
</reference>
<evidence type="ECO:0000256" key="14">
    <source>
        <dbReference type="RuleBase" id="RU368078"/>
    </source>
</evidence>
<protein>
    <recommendedName>
        <fullName evidence="14">Transcription elongation factor</fullName>
    </recommendedName>
</protein>
<proteinExistence type="inferred from homology"/>
<evidence type="ECO:0000256" key="8">
    <source>
        <dbReference type="ARBA" id="ARBA00023125"/>
    </source>
</evidence>
<evidence type="ECO:0000256" key="11">
    <source>
        <dbReference type="ARBA" id="ARBA00025408"/>
    </source>
</evidence>
<feature type="domain" description="TFIIS N-terminal" evidence="17">
    <location>
        <begin position="6"/>
        <end position="84"/>
    </location>
</feature>
<dbReference type="PANTHER" id="PTHR11477">
    <property type="entry name" value="TRANSCRIPTION FACTOR S-II ZINC FINGER DOMAIN-CONTAINING PROTEIN"/>
    <property type="match status" value="1"/>
</dbReference>
<dbReference type="GO" id="GO:0008270">
    <property type="term" value="F:zinc ion binding"/>
    <property type="evidence" value="ECO:0007669"/>
    <property type="project" value="UniProtKB-UniRule"/>
</dbReference>
<evidence type="ECO:0000256" key="9">
    <source>
        <dbReference type="ARBA" id="ARBA00023163"/>
    </source>
</evidence>
<dbReference type="PROSITE" id="PS51133">
    <property type="entry name" value="ZF_TFIIS_2"/>
    <property type="match status" value="1"/>
</dbReference>
<dbReference type="SUPFAM" id="SSF57783">
    <property type="entry name" value="Zinc beta-ribbon"/>
    <property type="match status" value="1"/>
</dbReference>
<dbReference type="Proteomes" id="UP000050794">
    <property type="component" value="Unassembled WGS sequence"/>
</dbReference>
<keyword evidence="4 14" id="KW-0479">Metal-binding</keyword>
<dbReference type="PROSITE" id="PS51319">
    <property type="entry name" value="TFIIS_N"/>
    <property type="match status" value="1"/>
</dbReference>
<keyword evidence="9 14" id="KW-0804">Transcription</keyword>
<dbReference type="PIRSF" id="PIRSF006704">
    <property type="entry name" value="TF_IIS"/>
    <property type="match status" value="1"/>
</dbReference>
<dbReference type="InterPro" id="IPR003617">
    <property type="entry name" value="TFIIS/CRSP70_N_sub"/>
</dbReference>
<evidence type="ECO:0000259" key="18">
    <source>
        <dbReference type="PROSITE" id="PS51321"/>
    </source>
</evidence>
<dbReference type="InterPro" id="IPR006289">
    <property type="entry name" value="TFSII"/>
</dbReference>
<dbReference type="FunFam" id="2.20.25.10:FF:000001">
    <property type="entry name" value="Probable Transcription elongation factor S-II"/>
    <property type="match status" value="1"/>
</dbReference>
<keyword evidence="6 14" id="KW-0862">Zinc</keyword>
<dbReference type="GO" id="GO:0006368">
    <property type="term" value="P:transcription elongation by RNA polymerase II"/>
    <property type="evidence" value="ECO:0007669"/>
    <property type="project" value="InterPro"/>
</dbReference>
<accession>A0A183TW89</accession>
<evidence type="ECO:0000256" key="10">
    <source>
        <dbReference type="ARBA" id="ARBA00023242"/>
    </source>
</evidence>
<comment type="subcellular location">
    <subcellularLocation>
        <location evidence="1 13 14">Nucleus</location>
    </subcellularLocation>
</comment>
<evidence type="ECO:0000256" key="2">
    <source>
        <dbReference type="ARBA" id="ARBA00009647"/>
    </source>
</evidence>
<dbReference type="InterPro" id="IPR017923">
    <property type="entry name" value="TFIIS_N"/>
</dbReference>
<name>A0A183TW89_TOXCA</name>
<dbReference type="InterPro" id="IPR036575">
    <property type="entry name" value="TFIIS_cen_dom_sf"/>
</dbReference>
<keyword evidence="5 12" id="KW-0863">Zinc-finger</keyword>
<evidence type="ECO:0000256" key="3">
    <source>
        <dbReference type="ARBA" id="ARBA00022553"/>
    </source>
</evidence>
<feature type="domain" description="TFIIS-type" evidence="16">
    <location>
        <begin position="279"/>
        <end position="319"/>
    </location>
</feature>
<comment type="similarity">
    <text evidence="2 14">Belongs to the TFS-II family.</text>
</comment>
<evidence type="ECO:0000256" key="6">
    <source>
        <dbReference type="ARBA" id="ARBA00022833"/>
    </source>
</evidence>
<dbReference type="EMBL" id="UYWY01000244">
    <property type="protein sequence ID" value="VDM24352.1"/>
    <property type="molecule type" value="Genomic_DNA"/>
</dbReference>
<dbReference type="PROSITE" id="PS51321">
    <property type="entry name" value="TFIIS_CENTRAL"/>
    <property type="match status" value="1"/>
</dbReference>
<dbReference type="Gene3D" id="1.10.472.30">
    <property type="entry name" value="Transcription elongation factor S-II, central domain"/>
    <property type="match status" value="1"/>
</dbReference>
<dbReference type="PANTHER" id="PTHR11477:SF0">
    <property type="entry name" value="IP08861P-RELATED"/>
    <property type="match status" value="1"/>
</dbReference>
<organism evidence="20 21">
    <name type="scientific">Toxocara canis</name>
    <name type="common">Canine roundworm</name>
    <dbReference type="NCBI Taxonomy" id="6265"/>
    <lineage>
        <taxon>Eukaryota</taxon>
        <taxon>Metazoa</taxon>
        <taxon>Ecdysozoa</taxon>
        <taxon>Nematoda</taxon>
        <taxon>Chromadorea</taxon>
        <taxon>Rhabditida</taxon>
        <taxon>Spirurina</taxon>
        <taxon>Ascaridomorpha</taxon>
        <taxon>Ascaridoidea</taxon>
        <taxon>Toxocaridae</taxon>
        <taxon>Toxocara</taxon>
    </lineage>
</organism>
<reference evidence="21" key="1">
    <citation type="submission" date="2016-06" db="UniProtKB">
        <authorList>
            <consortium name="WormBaseParasite"/>
        </authorList>
    </citation>
    <scope>IDENTIFICATION</scope>
</reference>
<dbReference type="SMART" id="SM00509">
    <property type="entry name" value="TFS2N"/>
    <property type="match status" value="1"/>
</dbReference>
<dbReference type="GO" id="GO:0005634">
    <property type="term" value="C:nucleus"/>
    <property type="evidence" value="ECO:0007669"/>
    <property type="project" value="UniProtKB-SubCell"/>
</dbReference>
<dbReference type="SMART" id="SM00440">
    <property type="entry name" value="ZnF_C2C2"/>
    <property type="match status" value="1"/>
</dbReference>
<dbReference type="GO" id="GO:0003677">
    <property type="term" value="F:DNA binding"/>
    <property type="evidence" value="ECO:0007669"/>
    <property type="project" value="UniProtKB-KW"/>
</dbReference>
<dbReference type="SMART" id="SM00510">
    <property type="entry name" value="TFS2M"/>
    <property type="match status" value="1"/>
</dbReference>
<dbReference type="CDD" id="cd00183">
    <property type="entry name" value="TFIIS_I"/>
    <property type="match status" value="1"/>
</dbReference>
<keyword evidence="3" id="KW-0597">Phosphoprotein</keyword>
<dbReference type="InterPro" id="IPR035441">
    <property type="entry name" value="TFIIS/LEDGF_dom_sf"/>
</dbReference>
<dbReference type="PROSITE" id="PS00466">
    <property type="entry name" value="ZF_TFIIS_1"/>
    <property type="match status" value="1"/>
</dbReference>
<feature type="compositionally biased region" description="Low complexity" evidence="15">
    <location>
        <begin position="103"/>
        <end position="128"/>
    </location>
</feature>
<keyword evidence="7 14" id="KW-0805">Transcription regulation</keyword>
<dbReference type="AlphaFoldDB" id="A0A183TW89"/>
<evidence type="ECO:0000256" key="1">
    <source>
        <dbReference type="ARBA" id="ARBA00004123"/>
    </source>
</evidence>
<keyword evidence="20" id="KW-1185">Reference proteome</keyword>
<dbReference type="CDD" id="cd13749">
    <property type="entry name" value="Zn-ribbon_TFIIS"/>
    <property type="match status" value="1"/>
</dbReference>
<dbReference type="Pfam" id="PF08711">
    <property type="entry name" value="Med26"/>
    <property type="match status" value="1"/>
</dbReference>
<dbReference type="Gene3D" id="2.20.25.10">
    <property type="match status" value="1"/>
</dbReference>
<dbReference type="SUPFAM" id="SSF46942">
    <property type="entry name" value="Elongation factor TFIIS domain 2"/>
    <property type="match status" value="1"/>
</dbReference>
<sequence length="321" mass="35935">MASCEDEVMRIGKKFEKMIQGTKSMDGALELLDALSALPVNINVLTKTRIGMTINDLRKKTSDEHVSKRAKSLIKEWKNLLENKNHKGNGAARDIMPRTDSGSSNLSEDSASRSSSHHPAASAAVKHSAPVHPPAPTRQFSGDEANFSCVTRNKCTEMIINALKSRELPDGTLDPEDLAIRIEKKLYEASCFEARRFLVHRGTGDKYKSAVRSRVFNLRDKKNGALRENVLTGVVTPEKFALMTSEEMASDEMKSQREKFTKQAIEEHQMSVQEGTPSDMFKCGKCGKKNCTYTQVQTRSADEPMTTFVFCRECGNRWKFC</sequence>
<gene>
    <name evidence="19" type="ORF">TCNE_LOCUS509</name>
</gene>
<evidence type="ECO:0000256" key="13">
    <source>
        <dbReference type="PROSITE-ProRule" id="PRU00649"/>
    </source>
</evidence>
<evidence type="ECO:0000313" key="19">
    <source>
        <dbReference type="EMBL" id="VDM24352.1"/>
    </source>
</evidence>
<dbReference type="InterPro" id="IPR003618">
    <property type="entry name" value="TFIIS_cen_dom"/>
</dbReference>
<evidence type="ECO:0000313" key="21">
    <source>
        <dbReference type="WBParaSite" id="TCNE_0000050801-mRNA-1"/>
    </source>
</evidence>
<dbReference type="Pfam" id="PF07500">
    <property type="entry name" value="TFIIS_M"/>
    <property type="match status" value="1"/>
</dbReference>
<dbReference type="InterPro" id="IPR001222">
    <property type="entry name" value="Znf_TFIIS"/>
</dbReference>
<evidence type="ECO:0000256" key="15">
    <source>
        <dbReference type="SAM" id="MobiDB-lite"/>
    </source>
</evidence>